<dbReference type="PROSITE" id="PS51257">
    <property type="entry name" value="PROKAR_LIPOPROTEIN"/>
    <property type="match status" value="1"/>
</dbReference>
<sequence>MTSATKTLMALALVGMTVSACGGGGNSTTTVQTVAIGDQLASLEKAYSEGLVTEKEYKQQRKKILDES</sequence>
<feature type="signal peptide" evidence="1">
    <location>
        <begin position="1"/>
        <end position="22"/>
    </location>
</feature>
<dbReference type="STRING" id="321267.SHM7688_03757"/>
<evidence type="ECO:0000313" key="2">
    <source>
        <dbReference type="EMBL" id="CUH54287.1"/>
    </source>
</evidence>
<keyword evidence="3" id="KW-1185">Reference proteome</keyword>
<keyword evidence="1" id="KW-0732">Signal</keyword>
<name>A0A0P1EUH5_9RHOB</name>
<evidence type="ECO:0008006" key="4">
    <source>
        <dbReference type="Google" id="ProtNLM"/>
    </source>
</evidence>
<dbReference type="Proteomes" id="UP000054823">
    <property type="component" value="Unassembled WGS sequence"/>
</dbReference>
<organism evidence="2 3">
    <name type="scientific">Shimia marina</name>
    <dbReference type="NCBI Taxonomy" id="321267"/>
    <lineage>
        <taxon>Bacteria</taxon>
        <taxon>Pseudomonadati</taxon>
        <taxon>Pseudomonadota</taxon>
        <taxon>Alphaproteobacteria</taxon>
        <taxon>Rhodobacterales</taxon>
        <taxon>Roseobacteraceae</taxon>
    </lineage>
</organism>
<dbReference type="OrthoDB" id="7872205at2"/>
<dbReference type="EMBL" id="CYPW01000040">
    <property type="protein sequence ID" value="CUH54287.1"/>
    <property type="molecule type" value="Genomic_DNA"/>
</dbReference>
<feature type="chain" id="PRO_5006061925" description="SHOCT domain-containing protein" evidence="1">
    <location>
        <begin position="23"/>
        <end position="68"/>
    </location>
</feature>
<evidence type="ECO:0000313" key="3">
    <source>
        <dbReference type="Proteomes" id="UP000054823"/>
    </source>
</evidence>
<protein>
    <recommendedName>
        <fullName evidence="4">SHOCT domain-containing protein</fullName>
    </recommendedName>
</protein>
<accession>A0A0P1EUH5</accession>
<proteinExistence type="predicted"/>
<dbReference type="AlphaFoldDB" id="A0A0P1EUH5"/>
<gene>
    <name evidence="2" type="ORF">SHM7688_03757</name>
</gene>
<dbReference type="RefSeq" id="WP_058241422.1">
    <property type="nucleotide sequence ID" value="NZ_CYPW01000040.1"/>
</dbReference>
<reference evidence="2 3" key="1">
    <citation type="submission" date="2015-09" db="EMBL/GenBank/DDBJ databases">
        <authorList>
            <consortium name="Swine Surveillance"/>
        </authorList>
    </citation>
    <scope>NUCLEOTIDE SEQUENCE [LARGE SCALE GENOMIC DNA]</scope>
    <source>
        <strain evidence="2 3">CECT 7688</strain>
    </source>
</reference>
<evidence type="ECO:0000256" key="1">
    <source>
        <dbReference type="SAM" id="SignalP"/>
    </source>
</evidence>